<accession>A0AAN9SFE8</accession>
<organism evidence="1 2">
    <name type="scientific">Psophocarpus tetragonolobus</name>
    <name type="common">Winged bean</name>
    <name type="synonym">Dolichos tetragonolobus</name>
    <dbReference type="NCBI Taxonomy" id="3891"/>
    <lineage>
        <taxon>Eukaryota</taxon>
        <taxon>Viridiplantae</taxon>
        <taxon>Streptophyta</taxon>
        <taxon>Embryophyta</taxon>
        <taxon>Tracheophyta</taxon>
        <taxon>Spermatophyta</taxon>
        <taxon>Magnoliopsida</taxon>
        <taxon>eudicotyledons</taxon>
        <taxon>Gunneridae</taxon>
        <taxon>Pentapetalae</taxon>
        <taxon>rosids</taxon>
        <taxon>fabids</taxon>
        <taxon>Fabales</taxon>
        <taxon>Fabaceae</taxon>
        <taxon>Papilionoideae</taxon>
        <taxon>50 kb inversion clade</taxon>
        <taxon>NPAAA clade</taxon>
        <taxon>indigoferoid/millettioid clade</taxon>
        <taxon>Phaseoleae</taxon>
        <taxon>Psophocarpus</taxon>
    </lineage>
</organism>
<name>A0AAN9SFE8_PSOTE</name>
<proteinExistence type="predicted"/>
<keyword evidence="2" id="KW-1185">Reference proteome</keyword>
<dbReference type="EMBL" id="JAYMYS010000004">
    <property type="protein sequence ID" value="KAK7394594.1"/>
    <property type="molecule type" value="Genomic_DNA"/>
</dbReference>
<sequence>MKHSENLVLLGKARIEMLEETQTMDFESVKCDVDTKRDDQRMQKLWNDAPRFVASSQYTPSSEDIFQTLITKTIVDA</sequence>
<evidence type="ECO:0000313" key="2">
    <source>
        <dbReference type="Proteomes" id="UP001386955"/>
    </source>
</evidence>
<comment type="caution">
    <text evidence="1">The sequence shown here is derived from an EMBL/GenBank/DDBJ whole genome shotgun (WGS) entry which is preliminary data.</text>
</comment>
<gene>
    <name evidence="1" type="ORF">VNO78_15126</name>
</gene>
<reference evidence="1 2" key="1">
    <citation type="submission" date="2024-01" db="EMBL/GenBank/DDBJ databases">
        <title>The genomes of 5 underutilized Papilionoideae crops provide insights into root nodulation and disease resistanc.</title>
        <authorList>
            <person name="Jiang F."/>
        </authorList>
    </citation>
    <scope>NUCLEOTIDE SEQUENCE [LARGE SCALE GENOMIC DNA]</scope>
    <source>
        <strain evidence="1">DUOXIRENSHENG_FW03</strain>
        <tissue evidence="1">Leaves</tissue>
    </source>
</reference>
<dbReference type="Proteomes" id="UP001386955">
    <property type="component" value="Unassembled WGS sequence"/>
</dbReference>
<protein>
    <submittedName>
        <fullName evidence="1">Uncharacterized protein</fullName>
    </submittedName>
</protein>
<dbReference type="AlphaFoldDB" id="A0AAN9SFE8"/>
<evidence type="ECO:0000313" key="1">
    <source>
        <dbReference type="EMBL" id="KAK7394594.1"/>
    </source>
</evidence>